<evidence type="ECO:0000256" key="3">
    <source>
        <dbReference type="ARBA" id="ARBA00015872"/>
    </source>
</evidence>
<protein>
    <recommendedName>
        <fullName evidence="3">Urocanate reductase</fullName>
        <ecNumber evidence="2">1.3.99.33</ecNumber>
    </recommendedName>
</protein>
<dbReference type="SUPFAM" id="SSF56425">
    <property type="entry name" value="Succinate dehydrogenase/fumarate reductase flavoprotein, catalytic domain"/>
    <property type="match status" value="1"/>
</dbReference>
<dbReference type="SMART" id="SM00900">
    <property type="entry name" value="FMN_bind"/>
    <property type="match status" value="1"/>
</dbReference>
<dbReference type="EC" id="1.3.99.33" evidence="2"/>
<dbReference type="PANTHER" id="PTHR43656">
    <property type="entry name" value="BINDING OXIDOREDUCTASE, PUTATIVE (AFU_ORTHOLOGUE AFUA_2G08260)-RELATED"/>
    <property type="match status" value="1"/>
</dbReference>
<dbReference type="Gene3D" id="3.90.1010.20">
    <property type="match status" value="1"/>
</dbReference>
<evidence type="ECO:0000313" key="9">
    <source>
        <dbReference type="Proteomes" id="UP001268896"/>
    </source>
</evidence>
<dbReference type="Proteomes" id="UP001268896">
    <property type="component" value="Unassembled WGS sequence"/>
</dbReference>
<proteinExistence type="predicted"/>
<dbReference type="GO" id="GO:0016020">
    <property type="term" value="C:membrane"/>
    <property type="evidence" value="ECO:0007669"/>
    <property type="project" value="InterPro"/>
</dbReference>
<dbReference type="SUPFAM" id="SSF51395">
    <property type="entry name" value="FMN-linked oxidoreductases"/>
    <property type="match status" value="1"/>
</dbReference>
<dbReference type="GO" id="GO:0033765">
    <property type="term" value="F:steroid dehydrogenase activity, acting on the CH-CH group of donors"/>
    <property type="evidence" value="ECO:0007669"/>
    <property type="project" value="UniProtKB-ARBA"/>
</dbReference>
<dbReference type="InterPro" id="IPR007329">
    <property type="entry name" value="FMN-bd"/>
</dbReference>
<dbReference type="Gene3D" id="3.20.20.70">
    <property type="entry name" value="Aldolase class I"/>
    <property type="match status" value="1"/>
</dbReference>
<dbReference type="CDD" id="cd04735">
    <property type="entry name" value="OYE_like_4_FMN"/>
    <property type="match status" value="1"/>
</dbReference>
<evidence type="ECO:0000256" key="5">
    <source>
        <dbReference type="ARBA" id="ARBA00023002"/>
    </source>
</evidence>
<dbReference type="InterPro" id="IPR036188">
    <property type="entry name" value="FAD/NAD-bd_sf"/>
</dbReference>
<dbReference type="InterPro" id="IPR013785">
    <property type="entry name" value="Aldolase_TIM"/>
</dbReference>
<dbReference type="InterPro" id="IPR001155">
    <property type="entry name" value="OxRdtase_FMN_N"/>
</dbReference>
<accession>A0AAW8UMT2</accession>
<dbReference type="AlphaFoldDB" id="A0AAW8UMT2"/>
<dbReference type="InterPro" id="IPR027477">
    <property type="entry name" value="Succ_DH/fumarate_Rdtase_cat_sf"/>
</dbReference>
<reference evidence="8" key="1">
    <citation type="submission" date="2023-03" db="EMBL/GenBank/DDBJ databases">
        <authorList>
            <person name="Shen W."/>
            <person name="Cai J."/>
        </authorList>
    </citation>
    <scope>NUCLEOTIDE SEQUENCE</scope>
    <source>
        <strain evidence="8">K72-2</strain>
    </source>
</reference>
<sequence length="971" mass="106010">MKKELFEPINLSSGVALKNRLVMAPMTTQSAFYDGEITEEIIEYYRCRAGGAAAVIVESCFIEEHGRGFPGALGVDTDKKIAGLTRLAKVIKEKGSKAILQIYHAGRMAWPEYNGGAHPICASPVAALRPNAPVPKEMSDDEILTMIQRFGDATRRAIKAGYDGVEIHGANTFLIQQFFSPHSNRRNDHWGGSLEKRAHFPLAVLEEVQRVRQEEAAEGFIIGYRFSPEEMEKPGICFEETMYLLNQLAKSKPEYLHFSMGTYQRSSIIDTECSEPLIVKFLTMRSPELSTIPIIGVGSILQREDAEAALEIGYDLLAIGKGFLVEPNWVQMIAEKKVVRHFALSHAQSELKIPTPLWQFMEEMVIDPEEEKQKHERLKELQKRKVAYQPGTYLVQAQGHNSPIEMQVTFSKEKIEEIIIDKGNESEGLSDLVFTRIPEQIIEGQTLNVDAVSGASASSQGVIAGVEEAVKLAGADVEVLKARPKPVVAWSEEVVEESVDVVIIGSGAAGISAALRADQLGLKVILLEKLSFVGGAISISGGNQVVTGSKLQQVAGVKDDTPSAMVADFLENGNGLNDQKLLTLFAENIGETTDWVHEYLGVAYDIKQGLHVLAEYQKNRELAYQGGGAGFAQTVRKTLQNSGVQVLVQTKAQQLLVDDLNNVIGVKALEESGKTYMFYASTVIVTTGGYGNNAALLKERFKQILYYGPKSATGDGLLMATIPALKAQTRAMDQGKIYPNGLEVSQGVAKSTIGGNLIVLKENGILVNQLGKRVVNERASNKKVLEALLKQTPPMLYLLLDGKHFEYFSQGVAEGGITSEELACWIAQEGKATPRILKAATLEQLANKAQMPVEQLIETVDNFNYWVAQGRDEEFHRASEYLQEPIGAGPYYLIEQKPRFATTLGGLAVNRSLQVLNQQNQPIKGLYAAGEVVGGVMGSDSPSGANNAWALTSGKLAAEAVWEVTKGPKKA</sequence>
<dbReference type="Gene3D" id="3.90.700.10">
    <property type="entry name" value="Succinate dehydrogenase/fumarate reductase flavoprotein, catalytic domain"/>
    <property type="match status" value="1"/>
</dbReference>
<dbReference type="PANTHER" id="PTHR43656:SF2">
    <property type="entry name" value="BINDING OXIDOREDUCTASE, PUTATIVE (AFU_ORTHOLOGUE AFUA_2G08260)-RELATED"/>
    <property type="match status" value="1"/>
</dbReference>
<dbReference type="SUPFAM" id="SSF51905">
    <property type="entry name" value="FAD/NAD(P)-binding domain"/>
    <property type="match status" value="1"/>
</dbReference>
<keyword evidence="4" id="KW-0285">Flavoprotein</keyword>
<name>A0AAW8UMT2_ENTCA</name>
<evidence type="ECO:0000259" key="7">
    <source>
        <dbReference type="SMART" id="SM00900"/>
    </source>
</evidence>
<evidence type="ECO:0000313" key="8">
    <source>
        <dbReference type="EMBL" id="MDT2963912.1"/>
    </source>
</evidence>
<dbReference type="Pfam" id="PF00724">
    <property type="entry name" value="Oxidored_FMN"/>
    <property type="match status" value="1"/>
</dbReference>
<dbReference type="Pfam" id="PF00890">
    <property type="entry name" value="FAD_binding_2"/>
    <property type="match status" value="1"/>
</dbReference>
<dbReference type="InterPro" id="IPR003953">
    <property type="entry name" value="FAD-dep_OxRdtase_2_FAD-bd"/>
</dbReference>
<comment type="caution">
    <text evidence="8">The sequence shown here is derived from an EMBL/GenBank/DDBJ whole genome shotgun (WGS) entry which is preliminary data.</text>
</comment>
<dbReference type="InterPro" id="IPR051799">
    <property type="entry name" value="NADH_flavin_oxidoreductase"/>
</dbReference>
<keyword evidence="5" id="KW-0560">Oxidoreductase</keyword>
<evidence type="ECO:0000256" key="6">
    <source>
        <dbReference type="ARBA" id="ARBA00049922"/>
    </source>
</evidence>
<organism evidence="8 9">
    <name type="scientific">Enterococcus casseliflavus</name>
    <name type="common">Enterococcus flavescens</name>
    <dbReference type="NCBI Taxonomy" id="37734"/>
    <lineage>
        <taxon>Bacteria</taxon>
        <taxon>Bacillati</taxon>
        <taxon>Bacillota</taxon>
        <taxon>Bacilli</taxon>
        <taxon>Lactobacillales</taxon>
        <taxon>Enterococcaceae</taxon>
        <taxon>Enterococcus</taxon>
    </lineage>
</organism>
<comment type="catalytic activity">
    <reaction evidence="6">
        <text>dihydrourocanate + A = urocanate + AH2</text>
        <dbReference type="Rhea" id="RHEA:36059"/>
        <dbReference type="ChEBI" id="CHEBI:13193"/>
        <dbReference type="ChEBI" id="CHEBI:17499"/>
        <dbReference type="ChEBI" id="CHEBI:27247"/>
        <dbReference type="ChEBI" id="CHEBI:72991"/>
        <dbReference type="EC" id="1.3.99.33"/>
    </reaction>
</comment>
<dbReference type="GO" id="GO:0010181">
    <property type="term" value="F:FMN binding"/>
    <property type="evidence" value="ECO:0007669"/>
    <property type="project" value="InterPro"/>
</dbReference>
<dbReference type="EMBL" id="JARQDV010000002">
    <property type="protein sequence ID" value="MDT2963912.1"/>
    <property type="molecule type" value="Genomic_DNA"/>
</dbReference>
<feature type="domain" description="FMN-binding" evidence="7">
    <location>
        <begin position="399"/>
        <end position="473"/>
    </location>
</feature>
<gene>
    <name evidence="8" type="ORF">P7I32_04780</name>
</gene>
<evidence type="ECO:0000256" key="4">
    <source>
        <dbReference type="ARBA" id="ARBA00022630"/>
    </source>
</evidence>
<comment type="cofactor">
    <cofactor evidence="1">
        <name>FMN</name>
        <dbReference type="ChEBI" id="CHEBI:58210"/>
    </cofactor>
</comment>
<dbReference type="Gene3D" id="3.50.50.60">
    <property type="entry name" value="FAD/NAD(P)-binding domain"/>
    <property type="match status" value="1"/>
</dbReference>
<dbReference type="Pfam" id="PF04205">
    <property type="entry name" value="FMN_bind"/>
    <property type="match status" value="1"/>
</dbReference>
<evidence type="ECO:0000256" key="2">
    <source>
        <dbReference type="ARBA" id="ARBA00013137"/>
    </source>
</evidence>
<evidence type="ECO:0000256" key="1">
    <source>
        <dbReference type="ARBA" id="ARBA00001917"/>
    </source>
</evidence>
<dbReference type="PRINTS" id="PR00368">
    <property type="entry name" value="FADPNR"/>
</dbReference>
<dbReference type="RefSeq" id="WP_153883616.1">
    <property type="nucleotide sequence ID" value="NZ_JADKZT010000002.1"/>
</dbReference>